<name>A0A9P9L0M0_FUSSL</name>
<dbReference type="Proteomes" id="UP000736672">
    <property type="component" value="Unassembled WGS sequence"/>
</dbReference>
<dbReference type="AlphaFoldDB" id="A0A9P9L0M0"/>
<dbReference type="EMBL" id="JAGTJS010000004">
    <property type="protein sequence ID" value="KAH7271856.1"/>
    <property type="molecule type" value="Genomic_DNA"/>
</dbReference>
<evidence type="ECO:0000313" key="1">
    <source>
        <dbReference type="EMBL" id="KAH7271856.1"/>
    </source>
</evidence>
<protein>
    <submittedName>
        <fullName evidence="1">Uncharacterized protein</fullName>
    </submittedName>
</protein>
<reference evidence="1" key="1">
    <citation type="journal article" date="2021" name="Nat. Commun.">
        <title>Genetic determinants of endophytism in the Arabidopsis root mycobiome.</title>
        <authorList>
            <person name="Mesny F."/>
            <person name="Miyauchi S."/>
            <person name="Thiergart T."/>
            <person name="Pickel B."/>
            <person name="Atanasova L."/>
            <person name="Karlsson M."/>
            <person name="Huettel B."/>
            <person name="Barry K.W."/>
            <person name="Haridas S."/>
            <person name="Chen C."/>
            <person name="Bauer D."/>
            <person name="Andreopoulos W."/>
            <person name="Pangilinan J."/>
            <person name="LaButti K."/>
            <person name="Riley R."/>
            <person name="Lipzen A."/>
            <person name="Clum A."/>
            <person name="Drula E."/>
            <person name="Henrissat B."/>
            <person name="Kohler A."/>
            <person name="Grigoriev I.V."/>
            <person name="Martin F.M."/>
            <person name="Hacquard S."/>
        </authorList>
    </citation>
    <scope>NUCLEOTIDE SEQUENCE</scope>
    <source>
        <strain evidence="1">FSSC 5 MPI-SDFR-AT-0091</strain>
    </source>
</reference>
<organism evidence="1 2">
    <name type="scientific">Fusarium solani</name>
    <name type="common">Filamentous fungus</name>
    <dbReference type="NCBI Taxonomy" id="169388"/>
    <lineage>
        <taxon>Eukaryota</taxon>
        <taxon>Fungi</taxon>
        <taxon>Dikarya</taxon>
        <taxon>Ascomycota</taxon>
        <taxon>Pezizomycotina</taxon>
        <taxon>Sordariomycetes</taxon>
        <taxon>Hypocreomycetidae</taxon>
        <taxon>Hypocreales</taxon>
        <taxon>Nectriaceae</taxon>
        <taxon>Fusarium</taxon>
        <taxon>Fusarium solani species complex</taxon>
    </lineage>
</organism>
<comment type="caution">
    <text evidence="1">The sequence shown here is derived from an EMBL/GenBank/DDBJ whole genome shotgun (WGS) entry which is preliminary data.</text>
</comment>
<keyword evidence="2" id="KW-1185">Reference proteome</keyword>
<proteinExistence type="predicted"/>
<gene>
    <name evidence="1" type="ORF">B0J15DRAFT_225684</name>
</gene>
<accession>A0A9P9L0M0</accession>
<evidence type="ECO:0000313" key="2">
    <source>
        <dbReference type="Proteomes" id="UP000736672"/>
    </source>
</evidence>
<sequence length="170" mass="19117">MMTSKPLQRSQGNVQANTWCDLQLGLFSRLNNHRTAYCFCLRHLSPSLLSAFCGIQPGLAPLAQPFRTLLETRQLACYIVWSMATVILRQCSNSVFFPGASTISTLVWINPEDDNLVQQSSMYTNSTGNFLIWLRGTPGLDDVDAWVLFPPLSSGMMMMFMWAAQGRVWV</sequence>